<evidence type="ECO:0000313" key="3">
    <source>
        <dbReference type="Proteomes" id="UP000822476"/>
    </source>
</evidence>
<protein>
    <submittedName>
        <fullName evidence="2">Uncharacterized protein</fullName>
    </submittedName>
</protein>
<feature type="region of interest" description="Disordered" evidence="1">
    <location>
        <begin position="83"/>
        <end position="108"/>
    </location>
</feature>
<accession>A0A8S9YRW3</accession>
<dbReference type="Proteomes" id="UP000822476">
    <property type="component" value="Unassembled WGS sequence"/>
</dbReference>
<reference evidence="2" key="1">
    <citation type="submission" date="2019-07" db="EMBL/GenBank/DDBJ databases">
        <title>Annotation for the trematode Paragonimus miyazaki's.</title>
        <authorList>
            <person name="Choi Y.-J."/>
        </authorList>
    </citation>
    <scope>NUCLEOTIDE SEQUENCE</scope>
    <source>
        <strain evidence="2">Japan</strain>
    </source>
</reference>
<dbReference type="AlphaFoldDB" id="A0A8S9YRW3"/>
<name>A0A8S9YRW3_9TREM</name>
<proteinExistence type="predicted"/>
<organism evidence="2 3">
    <name type="scientific">Paragonimus skrjabini miyazakii</name>
    <dbReference type="NCBI Taxonomy" id="59628"/>
    <lineage>
        <taxon>Eukaryota</taxon>
        <taxon>Metazoa</taxon>
        <taxon>Spiralia</taxon>
        <taxon>Lophotrochozoa</taxon>
        <taxon>Platyhelminthes</taxon>
        <taxon>Trematoda</taxon>
        <taxon>Digenea</taxon>
        <taxon>Plagiorchiida</taxon>
        <taxon>Troglotremata</taxon>
        <taxon>Troglotrematidae</taxon>
        <taxon>Paragonimus</taxon>
    </lineage>
</organism>
<dbReference type="EMBL" id="JTDE01002185">
    <property type="protein sequence ID" value="KAF7257725.1"/>
    <property type="molecule type" value="Genomic_DNA"/>
</dbReference>
<gene>
    <name evidence="2" type="ORF">EG68_05292</name>
</gene>
<keyword evidence="3" id="KW-1185">Reference proteome</keyword>
<comment type="caution">
    <text evidence="2">The sequence shown here is derived from an EMBL/GenBank/DDBJ whole genome shotgun (WGS) entry which is preliminary data.</text>
</comment>
<sequence>MLELWSRWMGALFQPKQISIPRPIALDEVDAHADIDLQVFSPMVLHSSATNQQLIYPRRIPNMSGVTLSGQSSRCSPLYGQCTTTRTGRDSPGGESVEPSELGIPISF</sequence>
<evidence type="ECO:0000256" key="1">
    <source>
        <dbReference type="SAM" id="MobiDB-lite"/>
    </source>
</evidence>
<evidence type="ECO:0000313" key="2">
    <source>
        <dbReference type="EMBL" id="KAF7257725.1"/>
    </source>
</evidence>